<dbReference type="InterPro" id="IPR010675">
    <property type="entry name" value="Bin3_C"/>
</dbReference>
<gene>
    <name evidence="9" type="ORF">UPYG_G00117210</name>
</gene>
<evidence type="ECO:0000313" key="9">
    <source>
        <dbReference type="EMBL" id="KAL0994054.1"/>
    </source>
</evidence>
<feature type="region of interest" description="Disordered" evidence="7">
    <location>
        <begin position="211"/>
        <end position="236"/>
    </location>
</feature>
<keyword evidence="10" id="KW-1185">Reference proteome</keyword>
<evidence type="ECO:0000256" key="1">
    <source>
        <dbReference type="ARBA" id="ARBA00008361"/>
    </source>
</evidence>
<proteinExistence type="inferred from homology"/>
<evidence type="ECO:0000256" key="4">
    <source>
        <dbReference type="ARBA" id="ARBA00022691"/>
    </source>
</evidence>
<organism evidence="9 10">
    <name type="scientific">Umbra pygmaea</name>
    <name type="common">Eastern mudminnow</name>
    <dbReference type="NCBI Taxonomy" id="75934"/>
    <lineage>
        <taxon>Eukaryota</taxon>
        <taxon>Metazoa</taxon>
        <taxon>Chordata</taxon>
        <taxon>Craniata</taxon>
        <taxon>Vertebrata</taxon>
        <taxon>Euteleostomi</taxon>
        <taxon>Actinopterygii</taxon>
        <taxon>Neopterygii</taxon>
        <taxon>Teleostei</taxon>
        <taxon>Protacanthopterygii</taxon>
        <taxon>Esociformes</taxon>
        <taxon>Umbridae</taxon>
        <taxon>Umbra</taxon>
    </lineage>
</organism>
<feature type="compositionally biased region" description="Low complexity" evidence="7">
    <location>
        <begin position="383"/>
        <end position="396"/>
    </location>
</feature>
<dbReference type="Pfam" id="PF13847">
    <property type="entry name" value="Methyltransf_31"/>
    <property type="match status" value="1"/>
</dbReference>
<evidence type="ECO:0000256" key="3">
    <source>
        <dbReference type="ARBA" id="ARBA00022679"/>
    </source>
</evidence>
<feature type="region of interest" description="Disordered" evidence="7">
    <location>
        <begin position="65"/>
        <end position="134"/>
    </location>
</feature>
<feature type="region of interest" description="Disordered" evidence="7">
    <location>
        <begin position="488"/>
        <end position="697"/>
    </location>
</feature>
<evidence type="ECO:0000256" key="5">
    <source>
        <dbReference type="PROSITE-ProRule" id="PRU00848"/>
    </source>
</evidence>
<evidence type="ECO:0000313" key="10">
    <source>
        <dbReference type="Proteomes" id="UP001557470"/>
    </source>
</evidence>
<evidence type="ECO:0000256" key="2">
    <source>
        <dbReference type="ARBA" id="ARBA00022603"/>
    </source>
</evidence>
<dbReference type="GO" id="GO:0008171">
    <property type="term" value="F:O-methyltransferase activity"/>
    <property type="evidence" value="ECO:0007669"/>
    <property type="project" value="UniProtKB-UniRule"/>
</dbReference>
<evidence type="ECO:0000256" key="6">
    <source>
        <dbReference type="RuleBase" id="RU367087"/>
    </source>
</evidence>
<comment type="caution">
    <text evidence="9">The sequence shown here is derived from an EMBL/GenBank/DDBJ whole genome shotgun (WGS) entry which is preliminary data.</text>
</comment>
<name>A0ABD0X7L9_UMBPY</name>
<sequence>MSVDKEPVPTNSTKVDAAPTLPPQQLSACTGSFTSSPKVPGATVDHPKVTDSVATFPLVDSCAQTKHSRSADSNDQQKSVSQEAMVTKQHLNPKNGLQQPKQQQHQKLSKRRSTINAGFKHPAGKRRRRANSESDSVLPTNFLLGGNIFDPLNLNSLLDEDVNRALNAETPRSSPLPAKNRDPVEILIPRDITDPLNLNSQMEGRGVLVSPFKSGGRRRHRHRHHGGGGVGASSISGLDLSDSERAIELTNTAASSLSNRLSAGTVSASVQGAASVPAALVSQGDNGNGIHPSSSLNEAVLPLPAHQAQPRAPADSSAAAPGGANQLTSRQRKRRRNSGKAEILMARQVAEERGRGGSRKNAQSSFHTPVVGPRGSTQVAASRQQPHNQHKQQQQQRNKKMFQYGNYNKYYGYRNPGCVEDPRFRCLRREWFQGKAVLDLGCNTGHLTLCIAKKLRPARILGLDIDGDLVHAARQNIRHYLSEVLAQEARSTAETEKNRESKDEKNMESEEEKNRGSKAEKTRGSEENEEKYSGSEQERKEEKNSGSAQERKEEKNSGSEQERKEEKNSGSEQERKEEKNSGSEQERKEEKNSGSEQERKEEKNSGSEQERKEEKAGGPEEMGEALAHTGKQMPKQDKPDDMECSKAEIGDAGKQLGKAGGPVEAEDGVVTSRHTKRRAQETAANEMEEEDSGEQSVELGTSSFPISLRISRGPIAAPPLPETATMPPGNFPSNVSFAKGNYVLDSDALLVTQRPEYDIILCFSVTKWVHLNWGDSGLKRLFHRVFRHLRPGGLFILEPQPWTTYGKRKKLTENIYKNYQSIRLKPEDFSTYLTSKVGFSSYELIGVPNNLSKGFQRPIYLFHKGT</sequence>
<dbReference type="SUPFAM" id="SSF53335">
    <property type="entry name" value="S-adenosyl-L-methionine-dependent methyltransferases"/>
    <property type="match status" value="1"/>
</dbReference>
<evidence type="ECO:0000259" key="8">
    <source>
        <dbReference type="PROSITE" id="PS51515"/>
    </source>
</evidence>
<dbReference type="InterPro" id="IPR039772">
    <property type="entry name" value="Bin3-like"/>
</dbReference>
<dbReference type="AlphaFoldDB" id="A0ABD0X7L9"/>
<dbReference type="Gene3D" id="3.40.50.150">
    <property type="entry name" value="Vaccinia Virus protein VP39"/>
    <property type="match status" value="2"/>
</dbReference>
<dbReference type="GO" id="GO:0008173">
    <property type="term" value="F:RNA methyltransferase activity"/>
    <property type="evidence" value="ECO:0007669"/>
    <property type="project" value="UniProtKB-UniRule"/>
</dbReference>
<feature type="domain" description="Bin3-type SAM" evidence="8">
    <location>
        <begin position="421"/>
        <end position="866"/>
    </location>
</feature>
<dbReference type="InterPro" id="IPR029063">
    <property type="entry name" value="SAM-dependent_MTases_sf"/>
</dbReference>
<dbReference type="CDD" id="cd02440">
    <property type="entry name" value="AdoMet_MTases"/>
    <property type="match status" value="2"/>
</dbReference>
<dbReference type="EC" id="2.1.1.-" evidence="6"/>
<dbReference type="PANTHER" id="PTHR12315">
    <property type="entry name" value="BICOID-INTERACTING PROTEIN RELATED"/>
    <property type="match status" value="1"/>
</dbReference>
<protein>
    <recommendedName>
        <fullName evidence="6">RNA methyltransferase</fullName>
        <ecNumber evidence="6">2.1.1.-</ecNumber>
    </recommendedName>
</protein>
<feature type="compositionally biased region" description="Basic residues" evidence="7">
    <location>
        <begin position="215"/>
        <end position="226"/>
    </location>
</feature>
<feature type="compositionally biased region" description="Basic and acidic residues" evidence="7">
    <location>
        <begin position="491"/>
        <end position="618"/>
    </location>
</feature>
<accession>A0ABD0X7L9</accession>
<evidence type="ECO:0000256" key="7">
    <source>
        <dbReference type="SAM" id="MobiDB-lite"/>
    </source>
</evidence>
<feature type="compositionally biased region" description="Polar residues" evidence="7">
    <location>
        <begin position="23"/>
        <end position="37"/>
    </location>
</feature>
<feature type="compositionally biased region" description="Low complexity" evidence="7">
    <location>
        <begin position="307"/>
        <end position="324"/>
    </location>
</feature>
<dbReference type="InterPro" id="IPR025714">
    <property type="entry name" value="Methyltranfer_dom"/>
</dbReference>
<dbReference type="PANTHER" id="PTHR12315:SF0">
    <property type="entry name" value="7SK SNRNA METHYLPHOSPHATE CAPPING ENZYME"/>
    <property type="match status" value="1"/>
</dbReference>
<dbReference type="Pfam" id="PF06859">
    <property type="entry name" value="Bin3"/>
    <property type="match status" value="1"/>
</dbReference>
<feature type="region of interest" description="Disordered" evidence="7">
    <location>
        <begin position="1"/>
        <end position="47"/>
    </location>
</feature>
<dbReference type="Proteomes" id="UP001557470">
    <property type="component" value="Unassembled WGS sequence"/>
</dbReference>
<feature type="compositionally biased region" description="Polar residues" evidence="7">
    <location>
        <begin position="71"/>
        <end position="97"/>
    </location>
</feature>
<keyword evidence="4 5" id="KW-0949">S-adenosyl-L-methionine</keyword>
<dbReference type="PROSITE" id="PS51515">
    <property type="entry name" value="BIN3_SAM"/>
    <property type="match status" value="1"/>
</dbReference>
<dbReference type="InterPro" id="IPR024160">
    <property type="entry name" value="BIN3_SAM-bd_dom"/>
</dbReference>
<feature type="compositionally biased region" description="Basic and acidic residues" evidence="7">
    <location>
        <begin position="634"/>
        <end position="651"/>
    </location>
</feature>
<feature type="region of interest" description="Disordered" evidence="7">
    <location>
        <begin position="305"/>
        <end position="398"/>
    </location>
</feature>
<keyword evidence="3 6" id="KW-0808">Transferase</keyword>
<comment type="similarity">
    <text evidence="1 6">Belongs to the methyltransferase superfamily.</text>
</comment>
<keyword evidence="2 6" id="KW-0489">Methyltransferase</keyword>
<reference evidence="9 10" key="1">
    <citation type="submission" date="2024-06" db="EMBL/GenBank/DDBJ databases">
        <authorList>
            <person name="Pan Q."/>
            <person name="Wen M."/>
            <person name="Jouanno E."/>
            <person name="Zahm M."/>
            <person name="Klopp C."/>
            <person name="Cabau C."/>
            <person name="Louis A."/>
            <person name="Berthelot C."/>
            <person name="Parey E."/>
            <person name="Roest Crollius H."/>
            <person name="Montfort J."/>
            <person name="Robinson-Rechavi M."/>
            <person name="Bouchez O."/>
            <person name="Lampietro C."/>
            <person name="Lopez Roques C."/>
            <person name="Donnadieu C."/>
            <person name="Postlethwait J."/>
            <person name="Bobe J."/>
            <person name="Verreycken H."/>
            <person name="Guiguen Y."/>
        </authorList>
    </citation>
    <scope>NUCLEOTIDE SEQUENCE [LARGE SCALE GENOMIC DNA]</scope>
    <source>
        <strain evidence="9">Up_M1</strain>
        <tissue evidence="9">Testis</tissue>
    </source>
</reference>
<dbReference type="EMBL" id="JAGEUA010000003">
    <property type="protein sequence ID" value="KAL0994054.1"/>
    <property type="molecule type" value="Genomic_DNA"/>
</dbReference>
<dbReference type="GO" id="GO:0032259">
    <property type="term" value="P:methylation"/>
    <property type="evidence" value="ECO:0007669"/>
    <property type="project" value="UniProtKB-KW"/>
</dbReference>